<accession>B4QFI7</accession>
<keyword evidence="2" id="KW-1185">Reference proteome</keyword>
<dbReference type="AlphaFoldDB" id="B4QFI7"/>
<evidence type="ECO:0000313" key="2">
    <source>
        <dbReference type="Proteomes" id="UP000000304"/>
    </source>
</evidence>
<evidence type="ECO:0000313" key="1">
    <source>
        <dbReference type="EMBL" id="EDX07979.1"/>
    </source>
</evidence>
<dbReference type="HOGENOM" id="CLU_1847250_0_0_1"/>
<gene>
    <name evidence="1" type="primary">Dsim\GD25244</name>
    <name evidence="1" type="ORF">Dsim_GD25244</name>
</gene>
<reference evidence="1 2" key="1">
    <citation type="journal article" date="2007" name="Nature">
        <title>Evolution of genes and genomes on the Drosophila phylogeny.</title>
        <authorList>
            <consortium name="Drosophila 12 Genomes Consortium"/>
            <person name="Clark A.G."/>
            <person name="Eisen M.B."/>
            <person name="Smith D.R."/>
            <person name="Bergman C.M."/>
            <person name="Oliver B."/>
            <person name="Markow T.A."/>
            <person name="Kaufman T.C."/>
            <person name="Kellis M."/>
            <person name="Gelbart W."/>
            <person name="Iyer V.N."/>
            <person name="Pollard D.A."/>
            <person name="Sackton T.B."/>
            <person name="Larracuente A.M."/>
            <person name="Singh N.D."/>
            <person name="Abad J.P."/>
            <person name="Abt D.N."/>
            <person name="Adryan B."/>
            <person name="Aguade M."/>
            <person name="Akashi H."/>
            <person name="Anderson W.W."/>
            <person name="Aquadro C.F."/>
            <person name="Ardell D.H."/>
            <person name="Arguello R."/>
            <person name="Artieri C.G."/>
            <person name="Barbash D.A."/>
            <person name="Barker D."/>
            <person name="Barsanti P."/>
            <person name="Batterham P."/>
            <person name="Batzoglou S."/>
            <person name="Begun D."/>
            <person name="Bhutkar A."/>
            <person name="Blanco E."/>
            <person name="Bosak S.A."/>
            <person name="Bradley R.K."/>
            <person name="Brand A.D."/>
            <person name="Brent M.R."/>
            <person name="Brooks A.N."/>
            <person name="Brown R.H."/>
            <person name="Butlin R.K."/>
            <person name="Caggese C."/>
            <person name="Calvi B.R."/>
            <person name="Bernardo de Carvalho A."/>
            <person name="Caspi A."/>
            <person name="Castrezana S."/>
            <person name="Celniker S.E."/>
            <person name="Chang J.L."/>
            <person name="Chapple C."/>
            <person name="Chatterji S."/>
            <person name="Chinwalla A."/>
            <person name="Civetta A."/>
            <person name="Clifton S.W."/>
            <person name="Comeron J.M."/>
            <person name="Costello J.C."/>
            <person name="Coyne J.A."/>
            <person name="Daub J."/>
            <person name="David R.G."/>
            <person name="Delcher A.L."/>
            <person name="Delehaunty K."/>
            <person name="Do C.B."/>
            <person name="Ebling H."/>
            <person name="Edwards K."/>
            <person name="Eickbush T."/>
            <person name="Evans J.D."/>
            <person name="Filipski A."/>
            <person name="Findeiss S."/>
            <person name="Freyhult E."/>
            <person name="Fulton L."/>
            <person name="Fulton R."/>
            <person name="Garcia A.C."/>
            <person name="Gardiner A."/>
            <person name="Garfield D.A."/>
            <person name="Garvin B.E."/>
            <person name="Gibson G."/>
            <person name="Gilbert D."/>
            <person name="Gnerre S."/>
            <person name="Godfrey J."/>
            <person name="Good R."/>
            <person name="Gotea V."/>
            <person name="Gravely B."/>
            <person name="Greenberg A.J."/>
            <person name="Griffiths-Jones S."/>
            <person name="Gross S."/>
            <person name="Guigo R."/>
            <person name="Gustafson E.A."/>
            <person name="Haerty W."/>
            <person name="Hahn M.W."/>
            <person name="Halligan D.L."/>
            <person name="Halpern A.L."/>
            <person name="Halter G.M."/>
            <person name="Han M.V."/>
            <person name="Heger A."/>
            <person name="Hillier L."/>
            <person name="Hinrichs A.S."/>
            <person name="Holmes I."/>
            <person name="Hoskins R.A."/>
            <person name="Hubisz M.J."/>
            <person name="Hultmark D."/>
            <person name="Huntley M.A."/>
            <person name="Jaffe D.B."/>
            <person name="Jagadeeshan S."/>
            <person name="Jeck W.R."/>
            <person name="Johnson J."/>
            <person name="Jones C.D."/>
            <person name="Jordan W.C."/>
            <person name="Karpen G.H."/>
            <person name="Kataoka E."/>
            <person name="Keightley P.D."/>
            <person name="Kheradpour P."/>
            <person name="Kirkness E.F."/>
            <person name="Koerich L.B."/>
            <person name="Kristiansen K."/>
            <person name="Kudrna D."/>
            <person name="Kulathinal R.J."/>
            <person name="Kumar S."/>
            <person name="Kwok R."/>
            <person name="Lander E."/>
            <person name="Langley C.H."/>
            <person name="Lapoint R."/>
            <person name="Lazzaro B.P."/>
            <person name="Lee S.J."/>
            <person name="Levesque L."/>
            <person name="Li R."/>
            <person name="Lin C.F."/>
            <person name="Lin M.F."/>
            <person name="Lindblad-Toh K."/>
            <person name="Llopart A."/>
            <person name="Long M."/>
            <person name="Low L."/>
            <person name="Lozovsky E."/>
            <person name="Lu J."/>
            <person name="Luo M."/>
            <person name="Machado C.A."/>
            <person name="Makalowski W."/>
            <person name="Marzo M."/>
            <person name="Matsuda M."/>
            <person name="Matzkin L."/>
            <person name="McAllister B."/>
            <person name="McBride C.S."/>
            <person name="McKernan B."/>
            <person name="McKernan K."/>
            <person name="Mendez-Lago M."/>
            <person name="Minx P."/>
            <person name="Mollenhauer M.U."/>
            <person name="Montooth K."/>
            <person name="Mount S.M."/>
            <person name="Mu X."/>
            <person name="Myers E."/>
            <person name="Negre B."/>
            <person name="Newfeld S."/>
            <person name="Nielsen R."/>
            <person name="Noor M.A."/>
            <person name="O'Grady P."/>
            <person name="Pachter L."/>
            <person name="Papaceit M."/>
            <person name="Parisi M.J."/>
            <person name="Parisi M."/>
            <person name="Parts L."/>
            <person name="Pedersen J.S."/>
            <person name="Pesole G."/>
            <person name="Phillippy A.M."/>
            <person name="Ponting C.P."/>
            <person name="Pop M."/>
            <person name="Porcelli D."/>
            <person name="Powell J.R."/>
            <person name="Prohaska S."/>
            <person name="Pruitt K."/>
            <person name="Puig M."/>
            <person name="Quesneville H."/>
            <person name="Ram K.R."/>
            <person name="Rand D."/>
            <person name="Rasmussen M.D."/>
            <person name="Reed L.K."/>
            <person name="Reenan R."/>
            <person name="Reily A."/>
            <person name="Remington K.A."/>
            <person name="Rieger T.T."/>
            <person name="Ritchie M.G."/>
            <person name="Robin C."/>
            <person name="Rogers Y.H."/>
            <person name="Rohde C."/>
            <person name="Rozas J."/>
            <person name="Rubenfield M.J."/>
            <person name="Ruiz A."/>
            <person name="Russo S."/>
            <person name="Salzberg S.L."/>
            <person name="Sanchez-Gracia A."/>
            <person name="Saranga D.J."/>
            <person name="Sato H."/>
            <person name="Schaeffer S.W."/>
            <person name="Schatz M.C."/>
            <person name="Schlenke T."/>
            <person name="Schwartz R."/>
            <person name="Segarra C."/>
            <person name="Singh R.S."/>
            <person name="Sirot L."/>
            <person name="Sirota M."/>
            <person name="Sisneros N.B."/>
            <person name="Smith C.D."/>
            <person name="Smith T.F."/>
            <person name="Spieth J."/>
            <person name="Stage D.E."/>
            <person name="Stark A."/>
            <person name="Stephan W."/>
            <person name="Strausberg R.L."/>
            <person name="Strempel S."/>
            <person name="Sturgill D."/>
            <person name="Sutton G."/>
            <person name="Sutton G.G."/>
            <person name="Tao W."/>
            <person name="Teichmann S."/>
            <person name="Tobari Y.N."/>
            <person name="Tomimura Y."/>
            <person name="Tsolas J.M."/>
            <person name="Valente V.L."/>
            <person name="Venter E."/>
            <person name="Venter J.C."/>
            <person name="Vicario S."/>
            <person name="Vieira F.G."/>
            <person name="Vilella A.J."/>
            <person name="Villasante A."/>
            <person name="Walenz B."/>
            <person name="Wang J."/>
            <person name="Wasserman M."/>
            <person name="Watts T."/>
            <person name="Wilson D."/>
            <person name="Wilson R.K."/>
            <person name="Wing R.A."/>
            <person name="Wolfner M.F."/>
            <person name="Wong A."/>
            <person name="Wong G.K."/>
            <person name="Wu C.I."/>
            <person name="Wu G."/>
            <person name="Yamamoto D."/>
            <person name="Yang H.P."/>
            <person name="Yang S.P."/>
            <person name="Yorke J.A."/>
            <person name="Yoshida K."/>
            <person name="Zdobnov E."/>
            <person name="Zhang P."/>
            <person name="Zhang Y."/>
            <person name="Zimin A.V."/>
            <person name="Baldwin J."/>
            <person name="Abdouelleil A."/>
            <person name="Abdulkadir J."/>
            <person name="Abebe A."/>
            <person name="Abera B."/>
            <person name="Abreu J."/>
            <person name="Acer S.C."/>
            <person name="Aftuck L."/>
            <person name="Alexander A."/>
            <person name="An P."/>
            <person name="Anderson E."/>
            <person name="Anderson S."/>
            <person name="Arachi H."/>
            <person name="Azer M."/>
            <person name="Bachantsang P."/>
            <person name="Barry A."/>
            <person name="Bayul T."/>
            <person name="Berlin A."/>
            <person name="Bessette D."/>
            <person name="Bloom T."/>
            <person name="Blye J."/>
            <person name="Boguslavskiy L."/>
            <person name="Bonnet C."/>
            <person name="Boukhgalter B."/>
            <person name="Bourzgui I."/>
            <person name="Brown A."/>
            <person name="Cahill P."/>
            <person name="Channer S."/>
            <person name="Cheshatsang Y."/>
            <person name="Chuda L."/>
            <person name="Citroen M."/>
            <person name="Collymore A."/>
            <person name="Cooke P."/>
            <person name="Costello M."/>
            <person name="D'Aco K."/>
            <person name="Daza R."/>
            <person name="De Haan G."/>
            <person name="DeGray S."/>
            <person name="DeMaso C."/>
            <person name="Dhargay N."/>
            <person name="Dooley K."/>
            <person name="Dooley E."/>
            <person name="Doricent M."/>
            <person name="Dorje P."/>
            <person name="Dorjee K."/>
            <person name="Dupes A."/>
            <person name="Elong R."/>
            <person name="Falk J."/>
            <person name="Farina A."/>
            <person name="Faro S."/>
            <person name="Ferguson D."/>
            <person name="Fisher S."/>
            <person name="Foley C.D."/>
            <person name="Franke A."/>
            <person name="Friedrich D."/>
            <person name="Gadbois L."/>
            <person name="Gearin G."/>
            <person name="Gearin C.R."/>
            <person name="Giannoukos G."/>
            <person name="Goode T."/>
            <person name="Graham J."/>
            <person name="Grandbois E."/>
            <person name="Grewal S."/>
            <person name="Gyaltsen K."/>
            <person name="Hafez N."/>
            <person name="Hagos B."/>
            <person name="Hall J."/>
            <person name="Henson C."/>
            <person name="Hollinger A."/>
            <person name="Honan T."/>
            <person name="Huard M.D."/>
            <person name="Hughes L."/>
            <person name="Hurhula B."/>
            <person name="Husby M.E."/>
            <person name="Kamat A."/>
            <person name="Kanga B."/>
            <person name="Kashin S."/>
            <person name="Khazanovich D."/>
            <person name="Kisner P."/>
            <person name="Lance K."/>
            <person name="Lara M."/>
            <person name="Lee W."/>
            <person name="Lennon N."/>
            <person name="Letendre F."/>
            <person name="LeVine R."/>
            <person name="Lipovsky A."/>
            <person name="Liu X."/>
            <person name="Liu J."/>
            <person name="Liu S."/>
            <person name="Lokyitsang T."/>
            <person name="Lokyitsang Y."/>
            <person name="Lubonja R."/>
            <person name="Lui A."/>
            <person name="MacDonald P."/>
            <person name="Magnisalis V."/>
            <person name="Maru K."/>
            <person name="Matthews C."/>
            <person name="McCusker W."/>
            <person name="McDonough S."/>
            <person name="Mehta T."/>
            <person name="Meldrim J."/>
            <person name="Meneus L."/>
            <person name="Mihai O."/>
            <person name="Mihalev A."/>
            <person name="Mihova T."/>
            <person name="Mittelman R."/>
            <person name="Mlenga V."/>
            <person name="Montmayeur A."/>
            <person name="Mulrain L."/>
            <person name="Navidi A."/>
            <person name="Naylor J."/>
            <person name="Negash T."/>
            <person name="Nguyen T."/>
            <person name="Nguyen N."/>
            <person name="Nicol R."/>
            <person name="Norbu C."/>
            <person name="Norbu N."/>
            <person name="Novod N."/>
            <person name="O'Neill B."/>
            <person name="Osman S."/>
            <person name="Markiewicz E."/>
            <person name="Oyono O.L."/>
            <person name="Patti C."/>
            <person name="Phunkhang P."/>
            <person name="Pierre F."/>
            <person name="Priest M."/>
            <person name="Raghuraman S."/>
            <person name="Rege F."/>
            <person name="Reyes R."/>
            <person name="Rise C."/>
            <person name="Rogov P."/>
            <person name="Ross K."/>
            <person name="Ryan E."/>
            <person name="Settipalli S."/>
            <person name="Shea T."/>
            <person name="Sherpa N."/>
            <person name="Shi L."/>
            <person name="Shih D."/>
            <person name="Sparrow T."/>
            <person name="Spaulding J."/>
            <person name="Stalker J."/>
            <person name="Stange-Thomann N."/>
            <person name="Stavropoulos S."/>
            <person name="Stone C."/>
            <person name="Strader C."/>
            <person name="Tesfaye S."/>
            <person name="Thomson T."/>
            <person name="Thoulutsang Y."/>
            <person name="Thoulutsang D."/>
            <person name="Topham K."/>
            <person name="Topping I."/>
            <person name="Tsamla T."/>
            <person name="Vassiliev H."/>
            <person name="Vo A."/>
            <person name="Wangchuk T."/>
            <person name="Wangdi T."/>
            <person name="Weiand M."/>
            <person name="Wilkinson J."/>
            <person name="Wilson A."/>
            <person name="Yadav S."/>
            <person name="Young G."/>
            <person name="Yu Q."/>
            <person name="Zembek L."/>
            <person name="Zhong D."/>
            <person name="Zimmer A."/>
            <person name="Zwirko Z."/>
            <person name="Jaffe D.B."/>
            <person name="Alvarez P."/>
            <person name="Brockman W."/>
            <person name="Butler J."/>
            <person name="Chin C."/>
            <person name="Gnerre S."/>
            <person name="Grabherr M."/>
            <person name="Kleber M."/>
            <person name="Mauceli E."/>
            <person name="MacCallum I."/>
        </authorList>
    </citation>
    <scope>NUCLEOTIDE SEQUENCE [LARGE SCALE GENOMIC DNA]</scope>
    <source>
        <strain evidence="2">white501</strain>
    </source>
</reference>
<proteinExistence type="predicted"/>
<dbReference type="EMBL" id="CM000362">
    <property type="protein sequence ID" value="EDX07979.1"/>
    <property type="molecule type" value="Genomic_DNA"/>
</dbReference>
<organism evidence="1 2">
    <name type="scientific">Drosophila simulans</name>
    <name type="common">Fruit fly</name>
    <dbReference type="NCBI Taxonomy" id="7240"/>
    <lineage>
        <taxon>Eukaryota</taxon>
        <taxon>Metazoa</taxon>
        <taxon>Ecdysozoa</taxon>
        <taxon>Arthropoda</taxon>
        <taxon>Hexapoda</taxon>
        <taxon>Insecta</taxon>
        <taxon>Pterygota</taxon>
        <taxon>Neoptera</taxon>
        <taxon>Endopterygota</taxon>
        <taxon>Diptera</taxon>
        <taxon>Brachycera</taxon>
        <taxon>Muscomorpha</taxon>
        <taxon>Ephydroidea</taxon>
        <taxon>Drosophilidae</taxon>
        <taxon>Drosophila</taxon>
        <taxon>Sophophora</taxon>
    </lineage>
</organism>
<name>B4QFI7_DROSI</name>
<sequence length="139" mass="15224">MPVPIPSHSDPIPIPIANLNTNPNRRANMSATVSAALTKLQTQTHTHTIASPCPAAIVRTGCGTGSGPRDLGSLQRLMLMPMLMLFERLISELLYKHTLFAQQTATQSKLCGRLTSRTPNQKYGGNQVQLVPTWKYKES</sequence>
<dbReference type="Proteomes" id="UP000000304">
    <property type="component" value="Chromosome 2R"/>
</dbReference>
<protein>
    <submittedName>
        <fullName evidence="1">GD25244</fullName>
    </submittedName>
</protein>